<dbReference type="CDD" id="cd14798">
    <property type="entry name" value="RX-CC_like"/>
    <property type="match status" value="1"/>
</dbReference>
<evidence type="ECO:0000259" key="10">
    <source>
        <dbReference type="Pfam" id="PF23598"/>
    </source>
</evidence>
<dbReference type="Pfam" id="PF23559">
    <property type="entry name" value="WHD_DRP"/>
    <property type="match status" value="1"/>
</dbReference>
<dbReference type="GO" id="GO:0005524">
    <property type="term" value="F:ATP binding"/>
    <property type="evidence" value="ECO:0007669"/>
    <property type="project" value="UniProtKB-KW"/>
</dbReference>
<evidence type="ECO:0000259" key="9">
    <source>
        <dbReference type="Pfam" id="PF23559"/>
    </source>
</evidence>
<dbReference type="InterPro" id="IPR055414">
    <property type="entry name" value="LRR_R13L4/SHOC2-like"/>
</dbReference>
<protein>
    <submittedName>
        <fullName evidence="12">Disease resistance protein RPM1-like isoform X1</fullName>
    </submittedName>
</protein>
<dbReference type="OrthoDB" id="690341at2759"/>
<feature type="domain" description="Disease resistance protein winged helix" evidence="9">
    <location>
        <begin position="436"/>
        <end position="507"/>
    </location>
</feature>
<evidence type="ECO:0000313" key="12">
    <source>
        <dbReference type="RefSeq" id="XP_027100035.1"/>
    </source>
</evidence>
<dbReference type="SUPFAM" id="SSF52058">
    <property type="entry name" value="L domain-like"/>
    <property type="match status" value="1"/>
</dbReference>
<dbReference type="GeneID" id="113719146"/>
<feature type="domain" description="Disease resistance N-terminal" evidence="8">
    <location>
        <begin position="5"/>
        <end position="87"/>
    </location>
</feature>
<name>A0A6P6VBQ7_COFAR</name>
<keyword evidence="6" id="KW-0067">ATP-binding</keyword>
<dbReference type="InterPro" id="IPR036388">
    <property type="entry name" value="WH-like_DNA-bd_sf"/>
</dbReference>
<reference evidence="12" key="2">
    <citation type="submission" date="2025-08" db="UniProtKB">
        <authorList>
            <consortium name="RefSeq"/>
        </authorList>
    </citation>
    <scope>IDENTIFICATION</scope>
    <source>
        <tissue evidence="12">Leaves</tissue>
    </source>
</reference>
<evidence type="ECO:0000313" key="11">
    <source>
        <dbReference type="Proteomes" id="UP001652660"/>
    </source>
</evidence>
<dbReference type="Pfam" id="PF23598">
    <property type="entry name" value="LRR_14"/>
    <property type="match status" value="1"/>
</dbReference>
<dbReference type="Gene3D" id="1.10.8.430">
    <property type="entry name" value="Helical domain of apoptotic protease-activating factors"/>
    <property type="match status" value="1"/>
</dbReference>
<keyword evidence="5" id="KW-0611">Plant defense</keyword>
<dbReference type="InterPro" id="IPR032675">
    <property type="entry name" value="LRR_dom_sf"/>
</dbReference>
<dbReference type="PRINTS" id="PR00364">
    <property type="entry name" value="DISEASERSIST"/>
</dbReference>
<dbReference type="Gene3D" id="1.20.5.4130">
    <property type="match status" value="1"/>
</dbReference>
<dbReference type="GO" id="GO:0098542">
    <property type="term" value="P:defense response to other organism"/>
    <property type="evidence" value="ECO:0007669"/>
    <property type="project" value="TreeGrafter"/>
</dbReference>
<dbReference type="RefSeq" id="XP_027100035.1">
    <property type="nucleotide sequence ID" value="XM_027244234.2"/>
</dbReference>
<evidence type="ECO:0000259" key="8">
    <source>
        <dbReference type="Pfam" id="PF18052"/>
    </source>
</evidence>
<evidence type="ECO:0000259" key="7">
    <source>
        <dbReference type="Pfam" id="PF00931"/>
    </source>
</evidence>
<dbReference type="Pfam" id="PF18052">
    <property type="entry name" value="Rx_N"/>
    <property type="match status" value="1"/>
</dbReference>
<evidence type="ECO:0000256" key="2">
    <source>
        <dbReference type="ARBA" id="ARBA00022614"/>
    </source>
</evidence>
<sequence>MAESVVGFLIKQLSTLLSQEITLSGGLKSDVQFINDELGSMKAFLREAEAKEDNNDSQLQEWLNQVREVAYDTEDVLDDFTFRFARGYMDGFCGKVGKIYNSMKNLKARHQISLEIKDIKARVGEISARHQRYQSLYGTHERRFSSSRQVNADFDIRAQSLFIEEAQLVGIDKPKAELISKILDDHSQLKVVSVVGMGGLGKTTLVKKVYDGAAVKKQFQSHAWITVSQNFQFSVIIKNLIQQLYNEIRQPVPPQVESMDVLTLSEFVKDFLQERRYIIVLDDVWSIDAWEAIKCVLPDCNITSRVVLTTRIADVASASCLGSLDFIYKMKPLTDKESWTLFCNRTFQSNDCPPNLEEVAKKILKKCEGLPLAIVAIGGVLALKDMEKTDEWEMILHGFGGEADGSGKLDRIKRVLLLSYNDLPYYLKSCLLYLSIYPEDYPIDVDDILLKWIALGFVEEKERITSTDIAMRYMKELINRSLIQVKSSFADGRLETCGLHDFLREIIVSKSKEQDFTTVATRYYTRWPTKVRHLAIHNFTDNPQEFSGLKCLRSVAIFGYEDPFTTTFLSEFLSGDPKLLKVLDLHGAELDNIPKQVFKLFHLRYLNLSGTGVKIIPKSIGKLQNLEVIDLIGTNVTELPADILNLRKLRCLCLGGVGDYSNEYAVWGCKSPDGIGKLVCLEDLFGIEADSDKIVREIGKLTQLRRLAITKLRREDGKELLSSLLRLTNLRKLVISCIKEDEILDLQHSVSPKLGFLTSLLLKGRLERVPQWVTSLQSLRILQLDNSRLGEDENAMGSLGHLPNLVSLILYRAYEGETICFKVGGFRKLQDLELGQLTRLKWVRVEEESMPSLRKLRLGGCKLMQELPSGIQNLTRLEYLGFFEMSDELMHKVQNLDKRSEDYQTISHIPQVVIGHWIDGRWEGTFL</sequence>
<accession>A0A6P6VBQ7</accession>
<comment type="similarity">
    <text evidence="1">Belongs to the disease resistance NB-LRR family.</text>
</comment>
<dbReference type="SUPFAM" id="SSF52540">
    <property type="entry name" value="P-loop containing nucleoside triphosphate hydrolases"/>
    <property type="match status" value="1"/>
</dbReference>
<evidence type="ECO:0000256" key="1">
    <source>
        <dbReference type="ARBA" id="ARBA00008894"/>
    </source>
</evidence>
<dbReference type="GO" id="GO:0051607">
    <property type="term" value="P:defense response to virus"/>
    <property type="evidence" value="ECO:0007669"/>
    <property type="project" value="UniProtKB-ARBA"/>
</dbReference>
<dbReference type="PANTHER" id="PTHR23155:SF1205">
    <property type="entry name" value="DISEASE RESISTANCE PROTEIN RPM1"/>
    <property type="match status" value="1"/>
</dbReference>
<dbReference type="Pfam" id="PF00931">
    <property type="entry name" value="NB-ARC"/>
    <property type="match status" value="1"/>
</dbReference>
<evidence type="ECO:0000256" key="5">
    <source>
        <dbReference type="ARBA" id="ARBA00022821"/>
    </source>
</evidence>
<dbReference type="InterPro" id="IPR002182">
    <property type="entry name" value="NB-ARC"/>
</dbReference>
<organism evidence="11 12">
    <name type="scientific">Coffea arabica</name>
    <name type="common">Arabian coffee</name>
    <dbReference type="NCBI Taxonomy" id="13443"/>
    <lineage>
        <taxon>Eukaryota</taxon>
        <taxon>Viridiplantae</taxon>
        <taxon>Streptophyta</taxon>
        <taxon>Embryophyta</taxon>
        <taxon>Tracheophyta</taxon>
        <taxon>Spermatophyta</taxon>
        <taxon>Magnoliopsida</taxon>
        <taxon>eudicotyledons</taxon>
        <taxon>Gunneridae</taxon>
        <taxon>Pentapetalae</taxon>
        <taxon>asterids</taxon>
        <taxon>lamiids</taxon>
        <taxon>Gentianales</taxon>
        <taxon>Rubiaceae</taxon>
        <taxon>Ixoroideae</taxon>
        <taxon>Gardenieae complex</taxon>
        <taxon>Bertiereae - Coffeeae clade</taxon>
        <taxon>Coffeeae</taxon>
        <taxon>Coffea</taxon>
    </lineage>
</organism>
<feature type="domain" description="Disease resistance R13L4/SHOC-2-like LRR" evidence="10">
    <location>
        <begin position="552"/>
        <end position="858"/>
    </location>
</feature>
<dbReference type="Proteomes" id="UP001652660">
    <property type="component" value="Chromosome 11e"/>
</dbReference>
<proteinExistence type="inferred from homology"/>
<feature type="domain" description="NB-ARC" evidence="7">
    <location>
        <begin position="178"/>
        <end position="351"/>
    </location>
</feature>
<dbReference type="FunFam" id="3.40.50.300:FF:001091">
    <property type="entry name" value="Probable disease resistance protein At1g61300"/>
    <property type="match status" value="1"/>
</dbReference>
<dbReference type="InterPro" id="IPR041118">
    <property type="entry name" value="Rx_N"/>
</dbReference>
<keyword evidence="4" id="KW-0547">Nucleotide-binding</keyword>
<gene>
    <name evidence="12" type="primary">LOC113719146</name>
</gene>
<dbReference type="AlphaFoldDB" id="A0A6P6VBQ7"/>
<evidence type="ECO:0000256" key="6">
    <source>
        <dbReference type="ARBA" id="ARBA00022840"/>
    </source>
</evidence>
<dbReference type="InterPro" id="IPR042197">
    <property type="entry name" value="Apaf_helical"/>
</dbReference>
<keyword evidence="3" id="KW-0677">Repeat</keyword>
<keyword evidence="11" id="KW-1185">Reference proteome</keyword>
<keyword evidence="2" id="KW-0433">Leucine-rich repeat</keyword>
<dbReference type="InterPro" id="IPR027417">
    <property type="entry name" value="P-loop_NTPase"/>
</dbReference>
<dbReference type="InterPro" id="IPR044974">
    <property type="entry name" value="Disease_R_plants"/>
</dbReference>
<dbReference type="PANTHER" id="PTHR23155">
    <property type="entry name" value="DISEASE RESISTANCE PROTEIN RP"/>
    <property type="match status" value="1"/>
</dbReference>
<dbReference type="InterPro" id="IPR058922">
    <property type="entry name" value="WHD_DRP"/>
</dbReference>
<dbReference type="GO" id="GO:0043531">
    <property type="term" value="F:ADP binding"/>
    <property type="evidence" value="ECO:0007669"/>
    <property type="project" value="InterPro"/>
</dbReference>
<dbReference type="Gene3D" id="3.80.10.10">
    <property type="entry name" value="Ribonuclease Inhibitor"/>
    <property type="match status" value="1"/>
</dbReference>
<reference evidence="11" key="1">
    <citation type="journal article" date="2025" name="Foods">
        <title>Unveiling the Microbial Signatures of Arabica Coffee Cherries: Insights into Ripeness Specific Diversity, Functional Traits, and Implications for Quality and Safety.</title>
        <authorList>
            <consortium name="RefSeq"/>
            <person name="Tenea G.N."/>
            <person name="Cifuentes V."/>
            <person name="Reyes P."/>
            <person name="Cevallos-Vallejos M."/>
        </authorList>
    </citation>
    <scope>NUCLEOTIDE SEQUENCE [LARGE SCALE GENOMIC DNA]</scope>
</reference>
<dbReference type="Gene3D" id="3.40.50.300">
    <property type="entry name" value="P-loop containing nucleotide triphosphate hydrolases"/>
    <property type="match status" value="1"/>
</dbReference>
<dbReference type="Gene3D" id="1.10.10.10">
    <property type="entry name" value="Winged helix-like DNA-binding domain superfamily/Winged helix DNA-binding domain"/>
    <property type="match status" value="1"/>
</dbReference>
<dbReference type="FunFam" id="1.10.10.10:FF:000322">
    <property type="entry name" value="Probable disease resistance protein At1g63360"/>
    <property type="match status" value="1"/>
</dbReference>
<evidence type="ECO:0000256" key="3">
    <source>
        <dbReference type="ARBA" id="ARBA00022737"/>
    </source>
</evidence>
<dbReference type="InterPro" id="IPR038005">
    <property type="entry name" value="RX-like_CC"/>
</dbReference>
<evidence type="ECO:0000256" key="4">
    <source>
        <dbReference type="ARBA" id="ARBA00022741"/>
    </source>
</evidence>